<reference evidence="2 3" key="1">
    <citation type="submission" date="2024-05" db="EMBL/GenBank/DDBJ databases">
        <title>A draft genome resource for the thread blight pathogen Marasmius tenuissimus strain MS-2.</title>
        <authorList>
            <person name="Yulfo-Soto G.E."/>
            <person name="Baruah I.K."/>
            <person name="Amoako-Attah I."/>
            <person name="Bukari Y."/>
            <person name="Meinhardt L.W."/>
            <person name="Bailey B.A."/>
            <person name="Cohen S.P."/>
        </authorList>
    </citation>
    <scope>NUCLEOTIDE SEQUENCE [LARGE SCALE GENOMIC DNA]</scope>
    <source>
        <strain evidence="2 3">MS-2</strain>
    </source>
</reference>
<evidence type="ECO:0000313" key="3">
    <source>
        <dbReference type="Proteomes" id="UP001437256"/>
    </source>
</evidence>
<feature type="region of interest" description="Disordered" evidence="1">
    <location>
        <begin position="454"/>
        <end position="478"/>
    </location>
</feature>
<accession>A0ABR2ZNQ3</accession>
<dbReference type="Proteomes" id="UP001437256">
    <property type="component" value="Unassembled WGS sequence"/>
</dbReference>
<sequence>MEDAMAAGDDNDADAVQQSALFDNSPEIFNARGVRSANWNPNCSLPPRDNSNFLPGFLNAFGHVTRNDDGVMPKYVAAIEHWQKNISPDILDMVYGERGWIALHLFDGGTLQRLADAKNGNEIENSVRQYILGFPSVSQNDVKVMVSQPRCQFLAASNKHAPPRIVFVWVRDGYVRDALIRQQTHDISDVCTFHATTIDHDIPSWMRRQQLSEHMHAIANVMYNDEFLRTLVIRGTPSDPRSTNKKVFNAVRGVDVKVYNDPANEANNTELAVYFAPITDDYRLSQEIKERIRILYTKFKFGAFIFDLSWEHHKGMTVSLFCPLCLLDDHPVHRCPFPFIRDWQGPGIDHSLTKLLSDRGLNVNSIWDEAYLNAVPQDYPIPPENDGYESDEKIAANNRHPWYYTPSSNVNARSANRYSLPTAGPSYRGNGRGFAMHHSTNRPKVMLRVQADSQNAGYGYGRGRGRGGRGRRGRGRGY</sequence>
<proteinExistence type="predicted"/>
<dbReference type="EMBL" id="JBBXMP010000099">
    <property type="protein sequence ID" value="KAL0062686.1"/>
    <property type="molecule type" value="Genomic_DNA"/>
</dbReference>
<evidence type="ECO:0000313" key="2">
    <source>
        <dbReference type="EMBL" id="KAL0062686.1"/>
    </source>
</evidence>
<feature type="compositionally biased region" description="Basic residues" evidence="1">
    <location>
        <begin position="463"/>
        <end position="478"/>
    </location>
</feature>
<evidence type="ECO:0000256" key="1">
    <source>
        <dbReference type="SAM" id="MobiDB-lite"/>
    </source>
</evidence>
<organism evidence="2 3">
    <name type="scientific">Marasmius tenuissimus</name>
    <dbReference type="NCBI Taxonomy" id="585030"/>
    <lineage>
        <taxon>Eukaryota</taxon>
        <taxon>Fungi</taxon>
        <taxon>Dikarya</taxon>
        <taxon>Basidiomycota</taxon>
        <taxon>Agaricomycotina</taxon>
        <taxon>Agaricomycetes</taxon>
        <taxon>Agaricomycetidae</taxon>
        <taxon>Agaricales</taxon>
        <taxon>Marasmiineae</taxon>
        <taxon>Marasmiaceae</taxon>
        <taxon>Marasmius</taxon>
    </lineage>
</organism>
<keyword evidence="3" id="KW-1185">Reference proteome</keyword>
<gene>
    <name evidence="2" type="ORF">AAF712_010450</name>
</gene>
<comment type="caution">
    <text evidence="2">The sequence shown here is derived from an EMBL/GenBank/DDBJ whole genome shotgun (WGS) entry which is preliminary data.</text>
</comment>
<protein>
    <submittedName>
        <fullName evidence="2">Uncharacterized protein</fullName>
    </submittedName>
</protein>
<name>A0ABR2ZNQ3_9AGAR</name>